<dbReference type="PROSITE" id="PS00584">
    <property type="entry name" value="PFKB_KINASES_2"/>
    <property type="match status" value="1"/>
</dbReference>
<comment type="similarity">
    <text evidence="1 4">Belongs to the carbohydrate kinase PfkB family.</text>
</comment>
<keyword evidence="2 4" id="KW-0808">Transferase</keyword>
<keyword evidence="3 4" id="KW-0418">Kinase</keyword>
<dbReference type="InterPro" id="IPR029056">
    <property type="entry name" value="Ribokinase-like"/>
</dbReference>
<reference evidence="6 7" key="1">
    <citation type="submission" date="2024-10" db="EMBL/GenBank/DDBJ databases">
        <authorList>
            <person name="Topkara A.R."/>
            <person name="Saygin H."/>
        </authorList>
    </citation>
    <scope>NUCLEOTIDE SEQUENCE [LARGE SCALE GENOMIC DNA]</scope>
    <source>
        <strain evidence="6 7">M3C6</strain>
    </source>
</reference>
<dbReference type="GO" id="GO:0016301">
    <property type="term" value="F:kinase activity"/>
    <property type="evidence" value="ECO:0007669"/>
    <property type="project" value="UniProtKB-KW"/>
</dbReference>
<organism evidence="6 7">
    <name type="scientific">Nonomuraea marmarensis</name>
    <dbReference type="NCBI Taxonomy" id="3351344"/>
    <lineage>
        <taxon>Bacteria</taxon>
        <taxon>Bacillati</taxon>
        <taxon>Actinomycetota</taxon>
        <taxon>Actinomycetes</taxon>
        <taxon>Streptosporangiales</taxon>
        <taxon>Streptosporangiaceae</taxon>
        <taxon>Nonomuraea</taxon>
    </lineage>
</organism>
<sequence length="293" mass="29559">MPLDVICVGVVTVDTITTIDRLPPADGRVVGEPFTVAGGGPAATAAVALARLGARVGFCGVVGADEAGRLSRKLLEDEGVDTTWLRARPGVRTPQSMIMVSRMSGTRAIVTSPSTAPDAAPRGMARWLHADQTGYAAARAALGGGTSLSLDGGNPIPGLDLAGVELYAPTAGSLRAAFPAADLRVSLRAAAAAGARQVVATLGGDGCDVLVAGELTHVPPVPVEPVSTMGAGDVFHGALLAGLVEGRSLVEAARRANLVAALSCRALDGRSGIPRAAEVEQWLSAARPAPRSD</sequence>
<evidence type="ECO:0000313" key="7">
    <source>
        <dbReference type="Proteomes" id="UP001603978"/>
    </source>
</evidence>
<feature type="domain" description="Carbohydrate kinase PfkB" evidence="5">
    <location>
        <begin position="4"/>
        <end position="124"/>
    </location>
</feature>
<accession>A0ABW7AVA8</accession>
<dbReference type="Proteomes" id="UP001603978">
    <property type="component" value="Unassembled WGS sequence"/>
</dbReference>
<dbReference type="Gene3D" id="3.40.1190.20">
    <property type="match status" value="1"/>
</dbReference>
<dbReference type="Pfam" id="PF00294">
    <property type="entry name" value="PfkB"/>
    <property type="match status" value="2"/>
</dbReference>
<gene>
    <name evidence="6" type="ORF">ACFLIM_43390</name>
</gene>
<evidence type="ECO:0000256" key="1">
    <source>
        <dbReference type="ARBA" id="ARBA00010688"/>
    </source>
</evidence>
<dbReference type="InterPro" id="IPR002139">
    <property type="entry name" value="Ribo/fructo_kinase"/>
</dbReference>
<comment type="caution">
    <text evidence="6">The sequence shown here is derived from an EMBL/GenBank/DDBJ whole genome shotgun (WGS) entry which is preliminary data.</text>
</comment>
<dbReference type="SUPFAM" id="SSF53613">
    <property type="entry name" value="Ribokinase-like"/>
    <property type="match status" value="1"/>
</dbReference>
<evidence type="ECO:0000313" key="6">
    <source>
        <dbReference type="EMBL" id="MFG1710033.1"/>
    </source>
</evidence>
<dbReference type="InterPro" id="IPR002173">
    <property type="entry name" value="Carboh/pur_kinase_PfkB_CS"/>
</dbReference>
<evidence type="ECO:0000256" key="3">
    <source>
        <dbReference type="ARBA" id="ARBA00022777"/>
    </source>
</evidence>
<dbReference type="PANTHER" id="PTHR10584:SF157">
    <property type="entry name" value="SULFOFRUCTOSE KINASE"/>
    <property type="match status" value="1"/>
</dbReference>
<feature type="domain" description="Carbohydrate kinase PfkB" evidence="5">
    <location>
        <begin position="169"/>
        <end position="272"/>
    </location>
</feature>
<dbReference type="InterPro" id="IPR011611">
    <property type="entry name" value="PfkB_dom"/>
</dbReference>
<evidence type="ECO:0000256" key="2">
    <source>
        <dbReference type="ARBA" id="ARBA00022679"/>
    </source>
</evidence>
<dbReference type="PANTHER" id="PTHR10584">
    <property type="entry name" value="SUGAR KINASE"/>
    <property type="match status" value="1"/>
</dbReference>
<name>A0ABW7AVA8_9ACTN</name>
<protein>
    <submittedName>
        <fullName evidence="6">Carbohydrate kinase family protein</fullName>
        <ecNumber evidence="6">2.7.1.-</ecNumber>
    </submittedName>
</protein>
<dbReference type="EMBL" id="JBICRM010000042">
    <property type="protein sequence ID" value="MFG1710033.1"/>
    <property type="molecule type" value="Genomic_DNA"/>
</dbReference>
<dbReference type="PRINTS" id="PR00990">
    <property type="entry name" value="RIBOKINASE"/>
</dbReference>
<evidence type="ECO:0000256" key="4">
    <source>
        <dbReference type="RuleBase" id="RU003704"/>
    </source>
</evidence>
<dbReference type="RefSeq" id="WP_393175415.1">
    <property type="nucleotide sequence ID" value="NZ_JBICRM010000042.1"/>
</dbReference>
<proteinExistence type="inferred from homology"/>
<evidence type="ECO:0000259" key="5">
    <source>
        <dbReference type="Pfam" id="PF00294"/>
    </source>
</evidence>
<dbReference type="EC" id="2.7.1.-" evidence="6"/>
<keyword evidence="7" id="KW-1185">Reference proteome</keyword>